<name>A0ABS9QGV5_9HYPH</name>
<evidence type="ECO:0000313" key="1">
    <source>
        <dbReference type="EMBL" id="MCG7506595.1"/>
    </source>
</evidence>
<sequence length="165" mass="17757">MIKTALVAMTIVGCDCDARLCEYIGETPAKWSTLADCEAAMKNQMLHHGKGFSYPVVSGICRTVEPQTAMAVSTFPPQIASAPLDDEIAALGLRRPEIPIAPRPMPIVKVNAETQGTDVGGDAILYRTESGYTLVKTRLGRTFSSTAMVVKRSAGWLAAQLQDAW</sequence>
<protein>
    <submittedName>
        <fullName evidence="1">Uncharacterized protein</fullName>
    </submittedName>
</protein>
<accession>A0ABS9QGV5</accession>
<comment type="caution">
    <text evidence="1">The sequence shown here is derived from an EMBL/GenBank/DDBJ whole genome shotgun (WGS) entry which is preliminary data.</text>
</comment>
<dbReference type="Proteomes" id="UP001201701">
    <property type="component" value="Unassembled WGS sequence"/>
</dbReference>
<organism evidence="1 2">
    <name type="scientific">Mesorhizobium retamae</name>
    <dbReference type="NCBI Taxonomy" id="2912854"/>
    <lineage>
        <taxon>Bacteria</taxon>
        <taxon>Pseudomonadati</taxon>
        <taxon>Pseudomonadota</taxon>
        <taxon>Alphaproteobacteria</taxon>
        <taxon>Hyphomicrobiales</taxon>
        <taxon>Phyllobacteriaceae</taxon>
        <taxon>Mesorhizobium</taxon>
    </lineage>
</organism>
<dbReference type="RefSeq" id="WP_239366911.1">
    <property type="nucleotide sequence ID" value="NZ_JAKREW010000015.1"/>
</dbReference>
<reference evidence="1 2" key="1">
    <citation type="submission" date="2022-02" db="EMBL/GenBank/DDBJ databases">
        <title>Draft genome sequence of Mezorhizobium retamae strain IRAMC:0171 isolated from Retama raetam nodules.</title>
        <authorList>
            <person name="Bengaied R."/>
            <person name="Sbissi I."/>
            <person name="Huber K."/>
            <person name="Ghodbane F."/>
            <person name="Nouioui I."/>
            <person name="Tarhouni M."/>
            <person name="Gtari M."/>
        </authorList>
    </citation>
    <scope>NUCLEOTIDE SEQUENCE [LARGE SCALE GENOMIC DNA]</scope>
    <source>
        <strain evidence="1 2">IRAMC:0171</strain>
    </source>
</reference>
<dbReference type="EMBL" id="JAKREW010000015">
    <property type="protein sequence ID" value="MCG7506595.1"/>
    <property type="molecule type" value="Genomic_DNA"/>
</dbReference>
<keyword evidence="2" id="KW-1185">Reference proteome</keyword>
<gene>
    <name evidence="1" type="ORF">L4923_16325</name>
</gene>
<proteinExistence type="predicted"/>
<evidence type="ECO:0000313" key="2">
    <source>
        <dbReference type="Proteomes" id="UP001201701"/>
    </source>
</evidence>